<evidence type="ECO:0000313" key="3">
    <source>
        <dbReference type="Proteomes" id="UP000662973"/>
    </source>
</evidence>
<name>A0A897NCL4_9EURY</name>
<evidence type="ECO:0000313" key="2">
    <source>
        <dbReference type="EMBL" id="QSG08803.1"/>
    </source>
</evidence>
<dbReference type="AlphaFoldDB" id="A0A897NCL4"/>
<dbReference type="KEGG" id="hds:HSR122_1407"/>
<dbReference type="EMBL" id="CP064788">
    <property type="protein sequence ID" value="QSG08803.1"/>
    <property type="molecule type" value="Genomic_DNA"/>
</dbReference>
<gene>
    <name evidence="2" type="ORF">HSR122_1407</name>
</gene>
<dbReference type="Proteomes" id="UP000662973">
    <property type="component" value="Chromosome"/>
</dbReference>
<organism evidence="2 3">
    <name type="scientific">Halapricum desulfuricans</name>
    <dbReference type="NCBI Taxonomy" id="2841257"/>
    <lineage>
        <taxon>Archaea</taxon>
        <taxon>Methanobacteriati</taxon>
        <taxon>Methanobacteriota</taxon>
        <taxon>Stenosarchaea group</taxon>
        <taxon>Halobacteria</taxon>
        <taxon>Halobacteriales</taxon>
        <taxon>Haloarculaceae</taxon>
        <taxon>Halapricum</taxon>
    </lineage>
</organism>
<proteinExistence type="predicted"/>
<evidence type="ECO:0000256" key="1">
    <source>
        <dbReference type="SAM" id="MobiDB-lite"/>
    </source>
</evidence>
<feature type="region of interest" description="Disordered" evidence="1">
    <location>
        <begin position="1"/>
        <end position="25"/>
    </location>
</feature>
<keyword evidence="3" id="KW-1185">Reference proteome</keyword>
<reference evidence="2 3" key="1">
    <citation type="submission" date="2020-11" db="EMBL/GenBank/DDBJ databases">
        <title>Carbohydrate-dependent, anaerobic sulfur respiration: A novel catabolism in halophilic archaea.</title>
        <authorList>
            <person name="Sorokin D.Y."/>
            <person name="Messina E."/>
            <person name="Smedile F."/>
            <person name="La Cono V."/>
            <person name="Hallsworth J.E."/>
            <person name="Yakimov M.M."/>
        </authorList>
    </citation>
    <scope>NUCLEOTIDE SEQUENCE [LARGE SCALE GENOMIC DNA]</scope>
    <source>
        <strain evidence="2 3">HSR12-2</strain>
    </source>
</reference>
<sequence>MELATSSTTPISANGTRPRSLSASVTDERCLPLIVPTPVL</sequence>
<protein>
    <submittedName>
        <fullName evidence="2">Uncharacterized protein</fullName>
    </submittedName>
</protein>
<accession>A0A897NCL4</accession>